<organism evidence="13 14">
    <name type="scientific">Fluviispira multicolorata</name>
    <dbReference type="NCBI Taxonomy" id="2654512"/>
    <lineage>
        <taxon>Bacteria</taxon>
        <taxon>Pseudomonadati</taxon>
        <taxon>Bdellovibrionota</taxon>
        <taxon>Oligoflexia</taxon>
        <taxon>Silvanigrellales</taxon>
        <taxon>Silvanigrellaceae</taxon>
        <taxon>Fluviispira</taxon>
    </lineage>
</organism>
<keyword evidence="5" id="KW-0677">Repeat</keyword>
<dbReference type="GO" id="GO:0140359">
    <property type="term" value="F:ABC-type transporter activity"/>
    <property type="evidence" value="ECO:0007669"/>
    <property type="project" value="InterPro"/>
</dbReference>
<evidence type="ECO:0000259" key="11">
    <source>
        <dbReference type="PROSITE" id="PS50893"/>
    </source>
</evidence>
<dbReference type="InterPro" id="IPR011527">
    <property type="entry name" value="ABC1_TM_dom"/>
</dbReference>
<dbReference type="InterPro" id="IPR044726">
    <property type="entry name" value="ABCC_6TM_D2"/>
</dbReference>
<dbReference type="PANTHER" id="PTHR24223">
    <property type="entry name" value="ATP-BINDING CASSETTE SUB-FAMILY C"/>
    <property type="match status" value="1"/>
</dbReference>
<dbReference type="Gene3D" id="1.20.1560.10">
    <property type="entry name" value="ABC transporter type 1, transmembrane domain"/>
    <property type="match status" value="1"/>
</dbReference>
<evidence type="ECO:0000313" key="13">
    <source>
        <dbReference type="EMBL" id="KAB8032207.1"/>
    </source>
</evidence>
<evidence type="ECO:0000259" key="12">
    <source>
        <dbReference type="PROSITE" id="PS50929"/>
    </source>
</evidence>
<dbReference type="Proteomes" id="UP000442694">
    <property type="component" value="Unassembled WGS sequence"/>
</dbReference>
<dbReference type="InterPro" id="IPR050173">
    <property type="entry name" value="ABC_transporter_C-like"/>
</dbReference>
<dbReference type="InterPro" id="IPR003439">
    <property type="entry name" value="ABC_transporter-like_ATP-bd"/>
</dbReference>
<feature type="transmembrane region" description="Helical" evidence="10">
    <location>
        <begin position="28"/>
        <end position="48"/>
    </location>
</feature>
<dbReference type="FunFam" id="3.40.50.300:FF:000163">
    <property type="entry name" value="Multidrug resistance-associated protein member 4"/>
    <property type="match status" value="1"/>
</dbReference>
<evidence type="ECO:0000256" key="4">
    <source>
        <dbReference type="ARBA" id="ARBA00022692"/>
    </source>
</evidence>
<gene>
    <name evidence="13" type="ORF">GCL57_06050</name>
</gene>
<evidence type="ECO:0000256" key="10">
    <source>
        <dbReference type="SAM" id="Phobius"/>
    </source>
</evidence>
<dbReference type="PANTHER" id="PTHR24223:SF456">
    <property type="entry name" value="MULTIDRUG RESISTANCE-ASSOCIATED PROTEIN LETHAL(2)03659"/>
    <property type="match status" value="1"/>
</dbReference>
<dbReference type="FunFam" id="1.20.1560.10:FF:000013">
    <property type="entry name" value="ABC transporter C family member 2"/>
    <property type="match status" value="1"/>
</dbReference>
<dbReference type="Pfam" id="PF00005">
    <property type="entry name" value="ABC_tran"/>
    <property type="match status" value="1"/>
</dbReference>
<dbReference type="SUPFAM" id="SSF52540">
    <property type="entry name" value="P-loop containing nucleoside triphosphate hydrolases"/>
    <property type="match status" value="1"/>
</dbReference>
<proteinExistence type="inferred from homology"/>
<dbReference type="PROSITE" id="PS50893">
    <property type="entry name" value="ABC_TRANSPORTER_2"/>
    <property type="match status" value="1"/>
</dbReference>
<sequence>MKMTEKINFIAQEERQTGTIGLGVYSRYIAAMQLLALFVPLILILLVLTSLGESGFRYIVSLWTTDCNLISCGDPTQLKNVIRIWLQSANAFHLTLFFFLFCLAAILLRAISWLVLIGFLANGARILHNQMVESFSNVRVTFIDENPTGRLIRRFSGDYIQLKDEIPNIFTDIICSIIELLIVSFIVIFQAPSAIISVIPCIYFYYAVQNLFKTASREVQRYTKVLETPIWSLFTETVVGYQTIRAYGKSKNFYNRLIHISNDYAKSVLLQSRMLRWLNLRLKIISECFGLSVTLVAVFLVANEKIGVGEAGFLMSLTIGLDATMQWLTRSLSMIESKMVSVERVIEYKSLPSEHIEHKVTIKSLKNDWPQEGEIILENIQASYRKDLPIVINNLSLRFEAGKKTGIIGRTGAGKSTLFQAFFRMLYLHTGRILIDGIDITQLPLEEARSAFAIVPQEPHLFSGTLKYNLDRTGKYTEDQMWEALKEVQLKDYIETLPNRLNYILTERGHNFSVGQRQLICMARAILSNAKIILMDEATASVDMETEGLIQETLKKAFAHKTVIIIAHRLETLKNADNVVVLGNGQLVDYGTPAKILSKLGESLHSHLT</sequence>
<comment type="similarity">
    <text evidence="2">Belongs to the ABC transporter superfamily. ABCC family. Conjugate transporter (TC 3.A.1.208) subfamily.</text>
</comment>
<dbReference type="PROSITE" id="PS50929">
    <property type="entry name" value="ABC_TM1F"/>
    <property type="match status" value="1"/>
</dbReference>
<dbReference type="Pfam" id="PF00664">
    <property type="entry name" value="ABC_membrane"/>
    <property type="match status" value="1"/>
</dbReference>
<dbReference type="Gene3D" id="3.40.50.300">
    <property type="entry name" value="P-loop containing nucleotide triphosphate hydrolases"/>
    <property type="match status" value="1"/>
</dbReference>
<dbReference type="InterPro" id="IPR017871">
    <property type="entry name" value="ABC_transporter-like_CS"/>
</dbReference>
<feature type="domain" description="ABC transmembrane type-1" evidence="12">
    <location>
        <begin position="30"/>
        <end position="337"/>
    </location>
</feature>
<protein>
    <submittedName>
        <fullName evidence="13">ATP-binding cassette domain-containing protein</fullName>
    </submittedName>
</protein>
<evidence type="ECO:0000256" key="7">
    <source>
        <dbReference type="ARBA" id="ARBA00022840"/>
    </source>
</evidence>
<keyword evidence="4 10" id="KW-0812">Transmembrane</keyword>
<dbReference type="SMART" id="SM00382">
    <property type="entry name" value="AAA"/>
    <property type="match status" value="1"/>
</dbReference>
<dbReference type="GO" id="GO:0005886">
    <property type="term" value="C:plasma membrane"/>
    <property type="evidence" value="ECO:0007669"/>
    <property type="project" value="UniProtKB-SubCell"/>
</dbReference>
<dbReference type="EMBL" id="WFLN01000005">
    <property type="protein sequence ID" value="KAB8032207.1"/>
    <property type="molecule type" value="Genomic_DNA"/>
</dbReference>
<dbReference type="PROSITE" id="PS00211">
    <property type="entry name" value="ABC_TRANSPORTER_1"/>
    <property type="match status" value="1"/>
</dbReference>
<dbReference type="CDD" id="cd03244">
    <property type="entry name" value="ABCC_MRP_domain2"/>
    <property type="match status" value="1"/>
</dbReference>
<dbReference type="CDD" id="cd18580">
    <property type="entry name" value="ABC_6TM_ABCC_D2"/>
    <property type="match status" value="1"/>
</dbReference>
<evidence type="ECO:0000256" key="2">
    <source>
        <dbReference type="ARBA" id="ARBA00009726"/>
    </source>
</evidence>
<keyword evidence="14" id="KW-1185">Reference proteome</keyword>
<evidence type="ECO:0000256" key="9">
    <source>
        <dbReference type="ARBA" id="ARBA00023136"/>
    </source>
</evidence>
<keyword evidence="8 10" id="KW-1133">Transmembrane helix</keyword>
<evidence type="ECO:0000256" key="6">
    <source>
        <dbReference type="ARBA" id="ARBA00022741"/>
    </source>
</evidence>
<evidence type="ECO:0000256" key="3">
    <source>
        <dbReference type="ARBA" id="ARBA00022448"/>
    </source>
</evidence>
<dbReference type="AlphaFoldDB" id="A0A833JEQ8"/>
<reference evidence="13 14" key="1">
    <citation type="submission" date="2019-10" db="EMBL/GenBank/DDBJ databases">
        <title>New genus of Silvanigrellaceae.</title>
        <authorList>
            <person name="Pitt A."/>
            <person name="Hahn M.W."/>
        </authorList>
    </citation>
    <scope>NUCLEOTIDE SEQUENCE [LARGE SCALE GENOMIC DNA]</scope>
    <source>
        <strain evidence="13 14">33A1-SZDP</strain>
    </source>
</reference>
<comment type="subcellular location">
    <subcellularLocation>
        <location evidence="1">Cell membrane</location>
        <topology evidence="1">Multi-pass membrane protein</topology>
    </subcellularLocation>
</comment>
<dbReference type="InterPro" id="IPR003593">
    <property type="entry name" value="AAA+_ATPase"/>
</dbReference>
<name>A0A833JEQ8_9BACT</name>
<evidence type="ECO:0000256" key="5">
    <source>
        <dbReference type="ARBA" id="ARBA00022737"/>
    </source>
</evidence>
<dbReference type="InterPro" id="IPR036640">
    <property type="entry name" value="ABC1_TM_sf"/>
</dbReference>
<keyword evidence="7 13" id="KW-0067">ATP-binding</keyword>
<feature type="domain" description="ABC transporter" evidence="11">
    <location>
        <begin position="375"/>
        <end position="609"/>
    </location>
</feature>
<evidence type="ECO:0000256" key="1">
    <source>
        <dbReference type="ARBA" id="ARBA00004651"/>
    </source>
</evidence>
<feature type="transmembrane region" description="Helical" evidence="10">
    <location>
        <begin position="194"/>
        <end position="212"/>
    </location>
</feature>
<keyword evidence="9 10" id="KW-0472">Membrane</keyword>
<comment type="caution">
    <text evidence="13">The sequence shown here is derived from an EMBL/GenBank/DDBJ whole genome shotgun (WGS) entry which is preliminary data.</text>
</comment>
<dbReference type="SUPFAM" id="SSF90123">
    <property type="entry name" value="ABC transporter transmembrane region"/>
    <property type="match status" value="1"/>
</dbReference>
<dbReference type="InterPro" id="IPR027417">
    <property type="entry name" value="P-loop_NTPase"/>
</dbReference>
<evidence type="ECO:0000256" key="8">
    <source>
        <dbReference type="ARBA" id="ARBA00022989"/>
    </source>
</evidence>
<dbReference type="GO" id="GO:0016887">
    <property type="term" value="F:ATP hydrolysis activity"/>
    <property type="evidence" value="ECO:0007669"/>
    <property type="project" value="InterPro"/>
</dbReference>
<evidence type="ECO:0000313" key="14">
    <source>
        <dbReference type="Proteomes" id="UP000442694"/>
    </source>
</evidence>
<keyword evidence="3" id="KW-0813">Transport</keyword>
<accession>A0A833JEQ8</accession>
<keyword evidence="6" id="KW-0547">Nucleotide-binding</keyword>
<feature type="transmembrane region" description="Helical" evidence="10">
    <location>
        <begin position="96"/>
        <end position="121"/>
    </location>
</feature>
<dbReference type="GO" id="GO:0005524">
    <property type="term" value="F:ATP binding"/>
    <property type="evidence" value="ECO:0007669"/>
    <property type="project" value="UniProtKB-KW"/>
</dbReference>